<keyword evidence="1" id="KW-1133">Transmembrane helix</keyword>
<organism evidence="2 3">
    <name type="scientific">Coregonus suidteri</name>
    <dbReference type="NCBI Taxonomy" id="861788"/>
    <lineage>
        <taxon>Eukaryota</taxon>
        <taxon>Metazoa</taxon>
        <taxon>Chordata</taxon>
        <taxon>Craniata</taxon>
        <taxon>Vertebrata</taxon>
        <taxon>Euteleostomi</taxon>
        <taxon>Actinopterygii</taxon>
        <taxon>Neopterygii</taxon>
        <taxon>Teleostei</taxon>
        <taxon>Protacanthopterygii</taxon>
        <taxon>Salmoniformes</taxon>
        <taxon>Salmonidae</taxon>
        <taxon>Coregoninae</taxon>
        <taxon>Coregonus</taxon>
    </lineage>
</organism>
<reference evidence="2 3" key="1">
    <citation type="submission" date="2021-04" db="EMBL/GenBank/DDBJ databases">
        <authorList>
            <person name="De Guttry C."/>
            <person name="Zahm M."/>
            <person name="Klopp C."/>
            <person name="Cabau C."/>
            <person name="Louis A."/>
            <person name="Berthelot C."/>
            <person name="Parey E."/>
            <person name="Roest Crollius H."/>
            <person name="Montfort J."/>
            <person name="Robinson-Rechavi M."/>
            <person name="Bucao C."/>
            <person name="Bouchez O."/>
            <person name="Gislard M."/>
            <person name="Lluch J."/>
            <person name="Milhes M."/>
            <person name="Lampietro C."/>
            <person name="Lopez Roques C."/>
            <person name="Donnadieu C."/>
            <person name="Braasch I."/>
            <person name="Desvignes T."/>
            <person name="Postlethwait J."/>
            <person name="Bobe J."/>
            <person name="Wedekind C."/>
            <person name="Guiguen Y."/>
        </authorList>
    </citation>
    <scope>NUCLEOTIDE SEQUENCE [LARGE SCALE GENOMIC DNA]</scope>
    <source>
        <strain evidence="2">Cs_M1</strain>
        <tissue evidence="2">Blood</tissue>
    </source>
</reference>
<dbReference type="AlphaFoldDB" id="A0AAN8QUN8"/>
<dbReference type="EMBL" id="JAGTTL010000025">
    <property type="protein sequence ID" value="KAK6302467.1"/>
    <property type="molecule type" value="Genomic_DNA"/>
</dbReference>
<keyword evidence="3" id="KW-1185">Reference proteome</keyword>
<proteinExistence type="predicted"/>
<sequence length="146" mass="16496">MMSNMTCPPGNSTTDCLDPASFSYYVGLPLFFIVLGVVIALIYTQRSKLRSMWQLDQLKRTEVNTRQLEGSQYPTMVRPPPADHSPIYENFTDSNNMNRSPSEPEDVYLQCDSPDDAIYGNDLSCSLDILPPDTEEEDLYIMPDAL</sequence>
<comment type="caution">
    <text evidence="2">The sequence shown here is derived from an EMBL/GenBank/DDBJ whole genome shotgun (WGS) entry which is preliminary data.</text>
</comment>
<dbReference type="Proteomes" id="UP001356427">
    <property type="component" value="Unassembled WGS sequence"/>
</dbReference>
<gene>
    <name evidence="2" type="ORF">J4Q44_G00268220</name>
</gene>
<keyword evidence="1" id="KW-0472">Membrane</keyword>
<name>A0AAN8QUN8_9TELE</name>
<evidence type="ECO:0000313" key="3">
    <source>
        <dbReference type="Proteomes" id="UP001356427"/>
    </source>
</evidence>
<accession>A0AAN8QUN8</accession>
<evidence type="ECO:0000313" key="2">
    <source>
        <dbReference type="EMBL" id="KAK6302467.1"/>
    </source>
</evidence>
<protein>
    <submittedName>
        <fullName evidence="2">Uncharacterized protein</fullName>
    </submittedName>
</protein>
<feature type="transmembrane region" description="Helical" evidence="1">
    <location>
        <begin position="22"/>
        <end position="43"/>
    </location>
</feature>
<evidence type="ECO:0000256" key="1">
    <source>
        <dbReference type="SAM" id="Phobius"/>
    </source>
</evidence>
<keyword evidence="1" id="KW-0812">Transmembrane</keyword>